<accession>A0A6J6A1L1</accession>
<evidence type="ECO:0000313" key="1">
    <source>
        <dbReference type="EMBL" id="CAB4347386.1"/>
    </source>
</evidence>
<gene>
    <name evidence="1" type="ORF">UFOPK3522_01670</name>
</gene>
<sequence>MNNAEVRTLKFDEAFSGYRFAQARDGCYPETEGWYPLLDMPGSLDLNRNAVLFCKLRKPLDEEVRRRCLNGVVDKLRIHKSARMNGPDTMRVFASDLINEFEVCRVPLMSEAEFREFFAAIATDPETPEAA</sequence>
<dbReference type="AlphaFoldDB" id="A0A6J6A1L1"/>
<organism evidence="1">
    <name type="scientific">freshwater metagenome</name>
    <dbReference type="NCBI Taxonomy" id="449393"/>
    <lineage>
        <taxon>unclassified sequences</taxon>
        <taxon>metagenomes</taxon>
        <taxon>ecological metagenomes</taxon>
    </lineage>
</organism>
<proteinExistence type="predicted"/>
<protein>
    <submittedName>
        <fullName evidence="1">Unannotated protein</fullName>
    </submittedName>
</protein>
<dbReference type="EMBL" id="CAESAO010000216">
    <property type="protein sequence ID" value="CAB4347386.1"/>
    <property type="molecule type" value="Genomic_DNA"/>
</dbReference>
<name>A0A6J6A1L1_9ZZZZ</name>
<reference evidence="1" key="1">
    <citation type="submission" date="2020-05" db="EMBL/GenBank/DDBJ databases">
        <authorList>
            <person name="Chiriac C."/>
            <person name="Salcher M."/>
            <person name="Ghai R."/>
            <person name="Kavagutti S V."/>
        </authorList>
    </citation>
    <scope>NUCLEOTIDE SEQUENCE</scope>
</reference>